<feature type="transmembrane region" description="Helical" evidence="1">
    <location>
        <begin position="370"/>
        <end position="388"/>
    </location>
</feature>
<proteinExistence type="predicted"/>
<accession>A0ABR8BBR8</accession>
<feature type="transmembrane region" description="Helical" evidence="1">
    <location>
        <begin position="78"/>
        <end position="98"/>
    </location>
</feature>
<evidence type="ECO:0000313" key="2">
    <source>
        <dbReference type="EMBL" id="MBD2251220.1"/>
    </source>
</evidence>
<feature type="transmembrane region" description="Helical" evidence="1">
    <location>
        <begin position="274"/>
        <end position="291"/>
    </location>
</feature>
<evidence type="ECO:0000313" key="3">
    <source>
        <dbReference type="Proteomes" id="UP000621307"/>
    </source>
</evidence>
<evidence type="ECO:0008006" key="4">
    <source>
        <dbReference type="Google" id="ProtNLM"/>
    </source>
</evidence>
<keyword evidence="1" id="KW-0472">Membrane</keyword>
<feature type="transmembrane region" description="Helical" evidence="1">
    <location>
        <begin position="311"/>
        <end position="337"/>
    </location>
</feature>
<feature type="transmembrane region" description="Helical" evidence="1">
    <location>
        <begin position="228"/>
        <end position="246"/>
    </location>
</feature>
<dbReference type="EMBL" id="JACJQL010000008">
    <property type="protein sequence ID" value="MBD2251220.1"/>
    <property type="molecule type" value="Genomic_DNA"/>
</dbReference>
<dbReference type="RefSeq" id="WP_190566580.1">
    <property type="nucleotide sequence ID" value="NZ_JACJQL010000008.1"/>
</dbReference>
<feature type="transmembrane region" description="Helical" evidence="1">
    <location>
        <begin position="400"/>
        <end position="418"/>
    </location>
</feature>
<sequence>MFYSSSNKKINILVIFLCFYIFLAFLPLPSGIKVGLDPSWQYAISRAAVDKLVFGKDIIFTYGPFGYLIHGAVLKENFYGIFLFRLMVELITFVISIATINLQKTKFNKILLSISIFFTYLIGSSIDYKIIFALIMVLSWDNIINQKNIRWWALVIGAISGFCLLTKFNIGVCTLGIIVFVIIGRISWDFQHKAELSTNIFALSDSIIAALTSAFLLLNTSDINHLKQFIFCIFFASFSGIFFDFIKKYLLKDNNSVNPNIIHRKIYPKINFKNGFYIAYILAILVTNFYFSPQLINFLKGSLEISSGYSSAMSIVGSPWELGFAIVGVFVLLLTLIQLIHGEFLGLGLALGFTLWMSFKHGYVRQDGHVYLFIQCWPIISSIAITKLSDHSKIVKNVTLFYLISLISIYSLTASPFGNADANLSSKLINNFNPINVINQVSMILNPEKLFSQINESSNLELSKVKLPEIVLQTLNDATVDIFPWEISIVESNKLNWLPRPIFQSYSAYTKFLDNANLHSISRKSPENIIYDFLSIDNRHPFFDEPATFSYVVCNYKLSSKVQQFINTPALSNLIFLQKRENNICTPSLNHKLSLVDWNQSVKLMENPSLVRASIKFEYSLLGKIYKTLFRIPPVTIDIELKNGSHPFFRIIPENSENGVIVSPLPINDNQIFSLFDGKWNQQVKSFKFSTSNPILYKPKIQVRLDNYGILDSSISIKDEFIDISKLKDILFLQKPTEEHIGSVDYQNIKSVKAQAIDINGWMISKSNPQKPLWIFVTQGAANIPVAITKTGLHRYDVAEFYKNQSYNQSGWSLSLRADDILKDSYFIKFWIYEPENKTAKPIIGNHILKIKKGT</sequence>
<comment type="caution">
    <text evidence="2">The sequence shown here is derived from an EMBL/GenBank/DDBJ whole genome shotgun (WGS) entry which is preliminary data.</text>
</comment>
<keyword evidence="3" id="KW-1185">Reference proteome</keyword>
<feature type="transmembrane region" description="Helical" evidence="1">
    <location>
        <begin position="12"/>
        <end position="32"/>
    </location>
</feature>
<keyword evidence="1" id="KW-0812">Transmembrane</keyword>
<name>A0ABR8BBR8_9NOSO</name>
<feature type="transmembrane region" description="Helical" evidence="1">
    <location>
        <begin position="344"/>
        <end position="364"/>
    </location>
</feature>
<protein>
    <recommendedName>
        <fullName evidence="4">Glycosyltransferase RgtA/B/C/D-like domain-containing protein</fullName>
    </recommendedName>
</protein>
<gene>
    <name evidence="2" type="ORF">H6G14_07850</name>
</gene>
<feature type="transmembrane region" description="Helical" evidence="1">
    <location>
        <begin position="110"/>
        <end position="139"/>
    </location>
</feature>
<keyword evidence="1" id="KW-1133">Transmembrane helix</keyword>
<feature type="transmembrane region" description="Helical" evidence="1">
    <location>
        <begin position="151"/>
        <end position="184"/>
    </location>
</feature>
<organism evidence="2 3">
    <name type="scientific">Nostoc parmelioides FACHB-3921</name>
    <dbReference type="NCBI Taxonomy" id="2692909"/>
    <lineage>
        <taxon>Bacteria</taxon>
        <taxon>Bacillati</taxon>
        <taxon>Cyanobacteriota</taxon>
        <taxon>Cyanophyceae</taxon>
        <taxon>Nostocales</taxon>
        <taxon>Nostocaceae</taxon>
        <taxon>Nostoc</taxon>
    </lineage>
</organism>
<feature type="transmembrane region" description="Helical" evidence="1">
    <location>
        <begin position="196"/>
        <end position="216"/>
    </location>
</feature>
<evidence type="ECO:0000256" key="1">
    <source>
        <dbReference type="SAM" id="Phobius"/>
    </source>
</evidence>
<reference evidence="2 3" key="1">
    <citation type="journal article" date="2020" name="ISME J.">
        <title>Comparative genomics reveals insights into cyanobacterial evolution and habitat adaptation.</title>
        <authorList>
            <person name="Chen M.Y."/>
            <person name="Teng W.K."/>
            <person name="Zhao L."/>
            <person name="Hu C.X."/>
            <person name="Zhou Y.K."/>
            <person name="Han B.P."/>
            <person name="Song L.R."/>
            <person name="Shu W.S."/>
        </authorList>
    </citation>
    <scope>NUCLEOTIDE SEQUENCE [LARGE SCALE GENOMIC DNA]</scope>
    <source>
        <strain evidence="2 3">FACHB-3921</strain>
    </source>
</reference>
<dbReference type="Proteomes" id="UP000621307">
    <property type="component" value="Unassembled WGS sequence"/>
</dbReference>